<dbReference type="GO" id="GO:0005634">
    <property type="term" value="C:nucleus"/>
    <property type="evidence" value="ECO:0007669"/>
    <property type="project" value="UniProtKB-SubCell"/>
</dbReference>
<feature type="domain" description="C2H2-type" evidence="15">
    <location>
        <begin position="345"/>
        <end position="372"/>
    </location>
</feature>
<dbReference type="GO" id="GO:0003677">
    <property type="term" value="F:DNA binding"/>
    <property type="evidence" value="ECO:0007669"/>
    <property type="project" value="UniProtKB-KW"/>
</dbReference>
<keyword evidence="4" id="KW-0677">Repeat</keyword>
<dbReference type="PROSITE" id="PS50157">
    <property type="entry name" value="ZINC_FINGER_C2H2_2"/>
    <property type="match status" value="10"/>
</dbReference>
<evidence type="ECO:0000259" key="15">
    <source>
        <dbReference type="PROSITE" id="PS50157"/>
    </source>
</evidence>
<evidence type="ECO:0000256" key="13">
    <source>
        <dbReference type="PROSITE-ProRule" id="PRU00042"/>
    </source>
</evidence>
<name>A0A7J7VXJ0_MYOMY</name>
<feature type="domain" description="C2H2-type" evidence="15">
    <location>
        <begin position="517"/>
        <end position="545"/>
    </location>
</feature>
<dbReference type="Pfam" id="PF00096">
    <property type="entry name" value="zf-C2H2"/>
    <property type="match status" value="2"/>
</dbReference>
<dbReference type="FunFam" id="3.30.160.60:FF:000222">
    <property type="entry name" value="Putative transcriptional repressor ctcf"/>
    <property type="match status" value="1"/>
</dbReference>
<keyword evidence="7" id="KW-0805">Transcription regulation</keyword>
<evidence type="ECO:0000256" key="9">
    <source>
        <dbReference type="ARBA" id="ARBA00023163"/>
    </source>
</evidence>
<dbReference type="EMBL" id="JABWUV010000009">
    <property type="protein sequence ID" value="KAF6329773.1"/>
    <property type="molecule type" value="Genomic_DNA"/>
</dbReference>
<feature type="domain" description="C2H2-type" evidence="15">
    <location>
        <begin position="373"/>
        <end position="400"/>
    </location>
</feature>
<feature type="compositionally biased region" description="Basic and acidic residues" evidence="14">
    <location>
        <begin position="15"/>
        <end position="42"/>
    </location>
</feature>
<evidence type="ECO:0000256" key="1">
    <source>
        <dbReference type="ARBA" id="ARBA00004123"/>
    </source>
</evidence>
<evidence type="ECO:0000256" key="8">
    <source>
        <dbReference type="ARBA" id="ARBA00023125"/>
    </source>
</evidence>
<keyword evidence="8" id="KW-0238">DNA-binding</keyword>
<dbReference type="FunFam" id="3.30.160.60:FF:000802">
    <property type="entry name" value="CCCTC-binding factor like"/>
    <property type="match status" value="1"/>
</dbReference>
<feature type="domain" description="C2H2-type" evidence="15">
    <location>
        <begin position="401"/>
        <end position="429"/>
    </location>
</feature>
<evidence type="ECO:0000256" key="11">
    <source>
        <dbReference type="ARBA" id="ARBA00061457"/>
    </source>
</evidence>
<evidence type="ECO:0000256" key="12">
    <source>
        <dbReference type="ARBA" id="ARBA00079129"/>
    </source>
</evidence>
<feature type="compositionally biased region" description="Polar residues" evidence="14">
    <location>
        <begin position="235"/>
        <end position="252"/>
    </location>
</feature>
<protein>
    <recommendedName>
        <fullName evidence="12">CCCTC-binding factor</fullName>
    </recommendedName>
</protein>
<dbReference type="SUPFAM" id="SSF57667">
    <property type="entry name" value="beta-beta-alpha zinc fingers"/>
    <property type="match status" value="6"/>
</dbReference>
<dbReference type="GO" id="GO:0010468">
    <property type="term" value="P:regulation of gene expression"/>
    <property type="evidence" value="ECO:0007669"/>
    <property type="project" value="UniProtKB-ARBA"/>
</dbReference>
<evidence type="ECO:0000256" key="4">
    <source>
        <dbReference type="ARBA" id="ARBA00022737"/>
    </source>
</evidence>
<proteinExistence type="inferred from homology"/>
<keyword evidence="3" id="KW-0479">Metal-binding</keyword>
<dbReference type="Pfam" id="PF23611">
    <property type="entry name" value="zf-C2H2_16"/>
    <property type="match status" value="1"/>
</dbReference>
<keyword evidence="9" id="KW-0804">Transcription</keyword>
<evidence type="ECO:0000313" key="17">
    <source>
        <dbReference type="Proteomes" id="UP000527355"/>
    </source>
</evidence>
<keyword evidence="6" id="KW-0862">Zinc</keyword>
<dbReference type="AlphaFoldDB" id="A0A7J7VXJ0"/>
<feature type="domain" description="C2H2-type" evidence="15">
    <location>
        <begin position="288"/>
        <end position="315"/>
    </location>
</feature>
<dbReference type="InterPro" id="IPR056438">
    <property type="entry name" value="Znf-C2H2_CTCF"/>
</dbReference>
<evidence type="ECO:0000256" key="6">
    <source>
        <dbReference type="ARBA" id="ARBA00022833"/>
    </source>
</evidence>
<reference evidence="16 17" key="1">
    <citation type="journal article" date="2020" name="Nature">
        <title>Six reference-quality genomes reveal evolution of bat adaptations.</title>
        <authorList>
            <person name="Jebb D."/>
            <person name="Huang Z."/>
            <person name="Pippel M."/>
            <person name="Hughes G.M."/>
            <person name="Lavrichenko K."/>
            <person name="Devanna P."/>
            <person name="Winkler S."/>
            <person name="Jermiin L.S."/>
            <person name="Skirmuntt E.C."/>
            <person name="Katzourakis A."/>
            <person name="Burkitt-Gray L."/>
            <person name="Ray D.A."/>
            <person name="Sullivan K.A.M."/>
            <person name="Roscito J.G."/>
            <person name="Kirilenko B.M."/>
            <person name="Davalos L.M."/>
            <person name="Corthals A.P."/>
            <person name="Power M.L."/>
            <person name="Jones G."/>
            <person name="Ransome R.D."/>
            <person name="Dechmann D.K.N."/>
            <person name="Locatelli A.G."/>
            <person name="Puechmaille S.J."/>
            <person name="Fedrigo O."/>
            <person name="Jarvis E.D."/>
            <person name="Hiller M."/>
            <person name="Vernes S.C."/>
            <person name="Myers E.W."/>
            <person name="Teeling E.C."/>
        </authorList>
    </citation>
    <scope>NUCLEOTIDE SEQUENCE [LARGE SCALE GENOMIC DNA]</scope>
    <source>
        <strain evidence="16">MMyoMyo1</strain>
        <tissue evidence="16">Flight muscle</tissue>
    </source>
</reference>
<dbReference type="Proteomes" id="UP000527355">
    <property type="component" value="Unassembled WGS sequence"/>
</dbReference>
<dbReference type="InterPro" id="IPR036236">
    <property type="entry name" value="Znf_C2H2_sf"/>
</dbReference>
<dbReference type="SMART" id="SM00355">
    <property type="entry name" value="ZnF_C2H2"/>
    <property type="match status" value="11"/>
</dbReference>
<feature type="domain" description="C2H2-type" evidence="15">
    <location>
        <begin position="316"/>
        <end position="344"/>
    </location>
</feature>
<dbReference type="PROSITE" id="PS00028">
    <property type="entry name" value="ZINC_FINGER_C2H2_1"/>
    <property type="match status" value="7"/>
</dbReference>
<keyword evidence="10" id="KW-0539">Nucleus</keyword>
<accession>A0A7J7VXJ0</accession>
<keyword evidence="17" id="KW-1185">Reference proteome</keyword>
<evidence type="ECO:0000256" key="10">
    <source>
        <dbReference type="ARBA" id="ARBA00023242"/>
    </source>
</evidence>
<evidence type="ECO:0000256" key="7">
    <source>
        <dbReference type="ARBA" id="ARBA00023015"/>
    </source>
</evidence>
<feature type="domain" description="C2H2-type" evidence="15">
    <location>
        <begin position="461"/>
        <end position="488"/>
    </location>
</feature>
<comment type="similarity">
    <text evidence="11">Belongs to the CTCF zinc-finger protein family.</text>
</comment>
<dbReference type="PANTHER" id="PTHR24379">
    <property type="entry name" value="KRAB AND ZINC FINGER DOMAIN-CONTAINING"/>
    <property type="match status" value="1"/>
</dbReference>
<organism evidence="16 17">
    <name type="scientific">Myotis myotis</name>
    <name type="common">Greater mouse-eared bat</name>
    <name type="synonym">Vespertilio myotis</name>
    <dbReference type="NCBI Taxonomy" id="51298"/>
    <lineage>
        <taxon>Eukaryota</taxon>
        <taxon>Metazoa</taxon>
        <taxon>Chordata</taxon>
        <taxon>Craniata</taxon>
        <taxon>Vertebrata</taxon>
        <taxon>Euteleostomi</taxon>
        <taxon>Mammalia</taxon>
        <taxon>Eutheria</taxon>
        <taxon>Laurasiatheria</taxon>
        <taxon>Chiroptera</taxon>
        <taxon>Yangochiroptera</taxon>
        <taxon>Vespertilionidae</taxon>
        <taxon>Myotis</taxon>
    </lineage>
</organism>
<evidence type="ECO:0000256" key="5">
    <source>
        <dbReference type="ARBA" id="ARBA00022771"/>
    </source>
</evidence>
<dbReference type="GO" id="GO:0008270">
    <property type="term" value="F:zinc ion binding"/>
    <property type="evidence" value="ECO:0007669"/>
    <property type="project" value="UniProtKB-KW"/>
</dbReference>
<dbReference type="VEuPathDB" id="HostDB:GeneID_118662508"/>
<keyword evidence="5 13" id="KW-0863">Zinc-finger</keyword>
<feature type="region of interest" description="Disordered" evidence="14">
    <location>
        <begin position="167"/>
        <end position="193"/>
    </location>
</feature>
<evidence type="ECO:0000256" key="2">
    <source>
        <dbReference type="ARBA" id="ARBA00022491"/>
    </source>
</evidence>
<dbReference type="FunFam" id="3.30.160.60:FF:000049">
    <property type="entry name" value="transcriptional repressor CTCF isoform X1"/>
    <property type="match status" value="2"/>
</dbReference>
<comment type="subcellular location">
    <subcellularLocation>
        <location evidence="1">Nucleus</location>
    </subcellularLocation>
</comment>
<evidence type="ECO:0000313" key="16">
    <source>
        <dbReference type="EMBL" id="KAF6329773.1"/>
    </source>
</evidence>
<dbReference type="InterPro" id="IPR013087">
    <property type="entry name" value="Znf_C2H2_type"/>
</dbReference>
<feature type="domain" description="C2H2-type" evidence="15">
    <location>
        <begin position="431"/>
        <end position="459"/>
    </location>
</feature>
<evidence type="ECO:0000256" key="3">
    <source>
        <dbReference type="ARBA" id="ARBA00022723"/>
    </source>
</evidence>
<evidence type="ECO:0000256" key="14">
    <source>
        <dbReference type="SAM" id="MobiDB-lite"/>
    </source>
</evidence>
<gene>
    <name evidence="16" type="ORF">mMyoMyo1_003441</name>
</gene>
<dbReference type="Gene3D" id="3.30.160.60">
    <property type="entry name" value="Classic Zinc Finger"/>
    <property type="match status" value="8"/>
</dbReference>
<feature type="region of interest" description="Disordered" evidence="14">
    <location>
        <begin position="230"/>
        <end position="253"/>
    </location>
</feature>
<dbReference type="PANTHER" id="PTHR24379:SF121">
    <property type="entry name" value="C2H2-TYPE DOMAIN-CONTAINING PROTEIN"/>
    <property type="match status" value="1"/>
</dbReference>
<dbReference type="FunFam" id="3.30.160.60:FF:000373">
    <property type="entry name" value="Putative transcriptional repressor ctcf"/>
    <property type="match status" value="1"/>
</dbReference>
<comment type="caution">
    <text evidence="16">The sequence shown here is derived from an EMBL/GenBank/DDBJ whole genome shotgun (WGS) entry which is preliminary data.</text>
</comment>
<feature type="region of interest" description="Disordered" evidence="14">
    <location>
        <begin position="1"/>
        <end position="47"/>
    </location>
</feature>
<keyword evidence="2" id="KW-0678">Repressor</keyword>
<feature type="domain" description="C2H2-type" evidence="15">
    <location>
        <begin position="260"/>
        <end position="287"/>
    </location>
</feature>
<feature type="domain" description="C2H2-type" evidence="15">
    <location>
        <begin position="489"/>
        <end position="516"/>
    </location>
</feature>
<sequence length="646" mass="72359">MARTEVSGPSRQFTKIKELELVPEKAQEEEQEGGVRRAKEPPNPRGVEAKCTYGALLTPISEGEQELVPAAMEDDGRHILTLQAVYPTFEDGELQEVGCQMPQHQEGGPGMMPQAGSALPSLLWVREGARQSLHQCVTISIQDELYSLRAVEPMQLQVLQDSVALAPEDSPCAESPPESAGLTKLEESPEEDLLPADGGVQQAQDQLFLLEARRGQEVVLAISNLNAQETEDRLASSQPPVETANSPKTQQKTKGRELAFHCDLCMFTTARAASLNRHAKTHTNEKPHECHLCLKAFRTVTLLRNHINTHTGTRPHKCGDCDMAFVTSGELIRHRRYRHTHEKPFKCSTCKYASVEASKLKRHIRSHTGERPYQCHLCSYASKDTHKLKRHMRTHSGEKPYECHVCHARFTQSGTMKIHIVQKHSENAPKYQCPHCAALIARKSDLRVHIRNLHTYKAAGMECHYCPAVFHDRYGLLQHQKTHRNEKKFKCEHCSYTCKQGRRMALHTRTHAGEKPLACPSCSQRFAKKELLSAHARKCHAASPPECPKCRKGFSRRANMWRHAGKCAAAAPGAGGQGRTQARMWAVPKEKDEYEAAAWEAEEASMVRGDQYLGEMTPVNFGETTAGRKDLDGDLTCEMVLNMLNE</sequence>